<keyword evidence="1" id="KW-0472">Membrane</keyword>
<gene>
    <name evidence="3" type="ORF">IW254_000668</name>
</gene>
<organism evidence="3 4">
    <name type="scientific">Corynebacterium aquatimens</name>
    <dbReference type="NCBI Taxonomy" id="1190508"/>
    <lineage>
        <taxon>Bacteria</taxon>
        <taxon>Bacillati</taxon>
        <taxon>Actinomycetota</taxon>
        <taxon>Actinomycetes</taxon>
        <taxon>Mycobacteriales</taxon>
        <taxon>Corynebacteriaceae</taxon>
        <taxon>Corynebacterium</taxon>
    </lineage>
</organism>
<reference evidence="3" key="1">
    <citation type="submission" date="2020-11" db="EMBL/GenBank/DDBJ databases">
        <title>Sequencing the genomes of 1000 actinobacteria strains.</title>
        <authorList>
            <person name="Klenk H.-P."/>
        </authorList>
    </citation>
    <scope>NUCLEOTIDE SEQUENCE</scope>
    <source>
        <strain evidence="3">DSM 45632</strain>
    </source>
</reference>
<dbReference type="Pfam" id="PF01478">
    <property type="entry name" value="Peptidase_A24"/>
    <property type="match status" value="1"/>
</dbReference>
<protein>
    <submittedName>
        <fullName evidence="3">Leader peptidase (Prepilin peptidase)/N-methyltransferase</fullName>
        <ecNumber evidence="3">2.1.1.-</ecNumber>
        <ecNumber evidence="3">3.4.23.43</ecNumber>
    </submittedName>
</protein>
<dbReference type="AlphaFoldDB" id="A0A931DZ38"/>
<keyword evidence="3" id="KW-0489">Methyltransferase</keyword>
<dbReference type="InterPro" id="IPR000045">
    <property type="entry name" value="Prepilin_IV_endopep_pep"/>
</dbReference>
<dbReference type="GO" id="GO:0032259">
    <property type="term" value="P:methylation"/>
    <property type="evidence" value="ECO:0007669"/>
    <property type="project" value="UniProtKB-KW"/>
</dbReference>
<evidence type="ECO:0000313" key="3">
    <source>
        <dbReference type="EMBL" id="MBG6121699.1"/>
    </source>
</evidence>
<keyword evidence="1" id="KW-1133">Transmembrane helix</keyword>
<dbReference type="GO" id="GO:0016020">
    <property type="term" value="C:membrane"/>
    <property type="evidence" value="ECO:0007669"/>
    <property type="project" value="InterPro"/>
</dbReference>
<dbReference type="Gene3D" id="1.20.120.1220">
    <property type="match status" value="1"/>
</dbReference>
<feature type="transmembrane region" description="Helical" evidence="1">
    <location>
        <begin position="27"/>
        <end position="45"/>
    </location>
</feature>
<dbReference type="Proteomes" id="UP000658613">
    <property type="component" value="Unassembled WGS sequence"/>
</dbReference>
<evidence type="ECO:0000256" key="1">
    <source>
        <dbReference type="SAM" id="Phobius"/>
    </source>
</evidence>
<feature type="transmembrane region" description="Helical" evidence="1">
    <location>
        <begin position="90"/>
        <end position="120"/>
    </location>
</feature>
<dbReference type="RefSeq" id="WP_196824212.1">
    <property type="nucleotide sequence ID" value="NZ_CP046980.1"/>
</dbReference>
<comment type="caution">
    <text evidence="3">The sequence shown here is derived from an EMBL/GenBank/DDBJ whole genome shotgun (WGS) entry which is preliminary data.</text>
</comment>
<accession>A0A931DZ38</accession>
<sequence>MKFLWLALAAVWSVVLAWWDQRHLRLPDWLTLPAVVLAFGLCCFYPSGWWGLVWPGLYLLVAMVMGGRSGDANAGAIPIGGGDIKLAVPLGVGVSLCGGVIAVLGAIVCANVITVVAGITSGKRYGNGMPHGPAMVGAAWLIGVVSGGLFGAVMGPG</sequence>
<dbReference type="GO" id="GO:0008168">
    <property type="term" value="F:methyltransferase activity"/>
    <property type="evidence" value="ECO:0007669"/>
    <property type="project" value="UniProtKB-KW"/>
</dbReference>
<dbReference type="EMBL" id="JADOUE010000001">
    <property type="protein sequence ID" value="MBG6121699.1"/>
    <property type="molecule type" value="Genomic_DNA"/>
</dbReference>
<keyword evidence="3" id="KW-0378">Hydrolase</keyword>
<keyword evidence="1" id="KW-0812">Transmembrane</keyword>
<name>A0A931DZ38_9CORY</name>
<proteinExistence type="predicted"/>
<evidence type="ECO:0000313" key="4">
    <source>
        <dbReference type="Proteomes" id="UP000658613"/>
    </source>
</evidence>
<dbReference type="EC" id="3.4.23.43" evidence="3"/>
<feature type="transmembrane region" description="Helical" evidence="1">
    <location>
        <begin position="132"/>
        <end position="154"/>
    </location>
</feature>
<dbReference type="EC" id="2.1.1.-" evidence="3"/>
<keyword evidence="4" id="KW-1185">Reference proteome</keyword>
<dbReference type="GO" id="GO:0004190">
    <property type="term" value="F:aspartic-type endopeptidase activity"/>
    <property type="evidence" value="ECO:0007669"/>
    <property type="project" value="UniProtKB-EC"/>
</dbReference>
<evidence type="ECO:0000259" key="2">
    <source>
        <dbReference type="Pfam" id="PF01478"/>
    </source>
</evidence>
<feature type="domain" description="Prepilin type IV endopeptidase peptidase" evidence="2">
    <location>
        <begin position="8"/>
        <end position="114"/>
    </location>
</feature>
<keyword evidence="3" id="KW-0808">Transferase</keyword>